<keyword evidence="3" id="KW-1185">Reference proteome</keyword>
<sequence>MVHALCCRGENRAKSSACATGGGRARTYVNGNNTICETKMAKIVEPSTRETAFNCPHCGALSTQHWSKLYSETLRTDDKRPPHLSEKIFKNIEQDSELDSDSKEIYKKFFARLLNGEVFLDPRGSSSSVYPDANVENVFISQCYNCNDIAIWLHHRLLYPVTRAAIDPNEDLNSEIRLDFEEARTILDLSPRGAAALLRLAVQKLCAQLGEPGENIDKDIAALVQKGLNPIVQKSLDIVRVIGNESVHPGELDMRDDRDTALQLFGLVNAIAEQMISHPKRVEQLYAKLPEAKRNGIEVRNAKARGNNKSAD</sequence>
<gene>
    <name evidence="2" type="ORF">PQQ63_08240</name>
</gene>
<reference evidence="2 3" key="1">
    <citation type="journal article" date="2024" name="Chem. Sci.">
        <title>Discovery of megapolipeptins by genome mining of a Burkholderiales bacteria collection.</title>
        <authorList>
            <person name="Paulo B.S."/>
            <person name="Recchia M.J.J."/>
            <person name="Lee S."/>
            <person name="Fergusson C.H."/>
            <person name="Romanowski S.B."/>
            <person name="Hernandez A."/>
            <person name="Krull N."/>
            <person name="Liu D.Y."/>
            <person name="Cavanagh H."/>
            <person name="Bos A."/>
            <person name="Gray C.A."/>
            <person name="Murphy B.T."/>
            <person name="Linington R.G."/>
            <person name="Eustaquio A.S."/>
        </authorList>
    </citation>
    <scope>NUCLEOTIDE SEQUENCE [LARGE SCALE GENOMIC DNA]</scope>
    <source>
        <strain evidence="2 3">RL17-338-BIC-A</strain>
    </source>
</reference>
<dbReference type="EMBL" id="JAQQCF010000005">
    <property type="protein sequence ID" value="MFM0636679.1"/>
    <property type="molecule type" value="Genomic_DNA"/>
</dbReference>
<feature type="domain" description="DUF4145" evidence="1">
    <location>
        <begin position="181"/>
        <end position="260"/>
    </location>
</feature>
<name>A0ABW9DPU4_9BURK</name>
<dbReference type="InterPro" id="IPR025285">
    <property type="entry name" value="DUF4145"/>
</dbReference>
<dbReference type="Pfam" id="PF13643">
    <property type="entry name" value="DUF4145"/>
    <property type="match status" value="1"/>
</dbReference>
<comment type="caution">
    <text evidence="2">The sequence shown here is derived from an EMBL/GenBank/DDBJ whole genome shotgun (WGS) entry which is preliminary data.</text>
</comment>
<accession>A0ABW9DPU4</accession>
<organism evidence="2 3">
    <name type="scientific">Paraburkholderia metrosideri</name>
    <dbReference type="NCBI Taxonomy" id="580937"/>
    <lineage>
        <taxon>Bacteria</taxon>
        <taxon>Pseudomonadati</taxon>
        <taxon>Pseudomonadota</taxon>
        <taxon>Betaproteobacteria</taxon>
        <taxon>Burkholderiales</taxon>
        <taxon>Burkholderiaceae</taxon>
        <taxon>Paraburkholderia</taxon>
    </lineage>
</organism>
<proteinExistence type="predicted"/>
<evidence type="ECO:0000313" key="3">
    <source>
        <dbReference type="Proteomes" id="UP001629432"/>
    </source>
</evidence>
<dbReference type="RefSeq" id="WP_408334798.1">
    <property type="nucleotide sequence ID" value="NZ_JAQQCF010000005.1"/>
</dbReference>
<protein>
    <submittedName>
        <fullName evidence="2">DUF4145 domain-containing protein</fullName>
    </submittedName>
</protein>
<evidence type="ECO:0000313" key="2">
    <source>
        <dbReference type="EMBL" id="MFM0636679.1"/>
    </source>
</evidence>
<evidence type="ECO:0000259" key="1">
    <source>
        <dbReference type="Pfam" id="PF13643"/>
    </source>
</evidence>
<dbReference type="Proteomes" id="UP001629432">
    <property type="component" value="Unassembled WGS sequence"/>
</dbReference>